<dbReference type="Proteomes" id="UP000284657">
    <property type="component" value="Unassembled WGS sequence"/>
</dbReference>
<dbReference type="SUPFAM" id="SSF47473">
    <property type="entry name" value="EF-hand"/>
    <property type="match status" value="1"/>
</dbReference>
<dbReference type="PANTHER" id="PTHR13914">
    <property type="entry name" value="PROLINE OXIDASE"/>
    <property type="match status" value="1"/>
</dbReference>
<comment type="caution">
    <text evidence="8">The sequence shown here is derived from an EMBL/GenBank/DDBJ whole genome shotgun (WGS) entry which is preliminary data.</text>
</comment>
<evidence type="ECO:0000256" key="4">
    <source>
        <dbReference type="ARBA" id="ARBA00023062"/>
    </source>
</evidence>
<evidence type="ECO:0000313" key="8">
    <source>
        <dbReference type="EMBL" id="RLN66186.1"/>
    </source>
</evidence>
<dbReference type="PANTHER" id="PTHR13914:SF0">
    <property type="entry name" value="PROLINE DEHYDROGENASE 1, MITOCHONDRIAL"/>
    <property type="match status" value="1"/>
</dbReference>
<protein>
    <recommendedName>
        <fullName evidence="2 5">Proline dehydrogenase</fullName>
        <ecNumber evidence="2 5">1.5.5.2</ecNumber>
    </recommendedName>
</protein>
<dbReference type="SUPFAM" id="SSF51730">
    <property type="entry name" value="FAD-linked oxidoreductase"/>
    <property type="match status" value="1"/>
</dbReference>
<dbReference type="GO" id="GO:0004657">
    <property type="term" value="F:proline dehydrogenase activity"/>
    <property type="evidence" value="ECO:0007669"/>
    <property type="project" value="UniProtKB-EC"/>
</dbReference>
<evidence type="ECO:0000256" key="1">
    <source>
        <dbReference type="ARBA" id="ARBA00005869"/>
    </source>
</evidence>
<reference evidence="9 10" key="1">
    <citation type="submission" date="2018-07" db="EMBL/GenBank/DDBJ databases">
        <title>Genome sequencing of oomycete isolates from Chile give support for New Zealand origin for Phytophthora kernoviae and make available the first Nothophytophthora sp. genome.</title>
        <authorList>
            <person name="Studholme D.J."/>
            <person name="Sanfuentes E."/>
            <person name="Panda P."/>
            <person name="Hill R."/>
            <person name="Sambles C."/>
            <person name="Grant M."/>
            <person name="Williams N.M."/>
            <person name="Mcdougal R.L."/>
        </authorList>
    </citation>
    <scope>NUCLEOTIDE SEQUENCE [LARGE SCALE GENOMIC DNA]</scope>
    <source>
        <strain evidence="8">Chile6</strain>
        <strain evidence="7">Chile7</strain>
    </source>
</reference>
<gene>
    <name evidence="7" type="ORF">BBJ29_001519</name>
    <name evidence="8" type="ORF">BBP00_00002375</name>
</gene>
<dbReference type="Gene3D" id="3.20.20.220">
    <property type="match status" value="1"/>
</dbReference>
<name>A0A3F2RXL5_9STRA</name>
<comment type="function">
    <text evidence="5">Converts proline to delta-1-pyrroline-5-carboxylate.</text>
</comment>
<dbReference type="AlphaFoldDB" id="A0A3F2RXL5"/>
<dbReference type="Pfam" id="PF01619">
    <property type="entry name" value="Pro_dh"/>
    <property type="match status" value="1"/>
</dbReference>
<dbReference type="GO" id="GO:0005739">
    <property type="term" value="C:mitochondrion"/>
    <property type="evidence" value="ECO:0007669"/>
    <property type="project" value="TreeGrafter"/>
</dbReference>
<dbReference type="EC" id="1.5.5.2" evidence="2 5"/>
<evidence type="ECO:0000256" key="3">
    <source>
        <dbReference type="ARBA" id="ARBA00023002"/>
    </source>
</evidence>
<comment type="cofactor">
    <cofactor evidence="5">
        <name>FAD</name>
        <dbReference type="ChEBI" id="CHEBI:57692"/>
    </cofactor>
</comment>
<dbReference type="EMBL" id="MBAD02002325">
    <property type="protein sequence ID" value="RLN48308.1"/>
    <property type="molecule type" value="Genomic_DNA"/>
</dbReference>
<keyword evidence="5" id="KW-0274">FAD</keyword>
<dbReference type="InterPro" id="IPR015659">
    <property type="entry name" value="Proline_oxidase"/>
</dbReference>
<sequence length="593" mass="66576">MTDVVFRRKRSQEHKPSTQLQLMMLRHAVRLSKATSSARTMQALNNNFSTSASPRPSSAAATAVVAPVATHNASISMDQQLTKKTSLADEFHDTKKIFESKTTKELVRAYGVYFLSQFRPLVQYSGELLEMSYKFPGAKFTDAMLRSTFFGHFCAGQDVNEIRPVIKKLEGAGIGAILDYAAEADVEHPRDLNGVSQNMVHARTYDYEGEAECDANAAIARHAIIDAGETASAGEPAFVAIKCTALGKPELLMRMSEIIVQAQLLFHTLDGPNLSRAKSRYMERLIDYPTLSAGLRNAGVEATEEEAQHLFDELDRSSGDGVIDYVDWVSFLDPFDLTMGPLTQFIEEKPLSEDEKTQLRNMISRLESLANDAAERGVKLMVDAEQTYMQPAIDHLTLNLQRTYNRDGADVIYNTFQCYLKMSSDRIDIDLERARREKFRFAAKLVRGAYMVQERKRARDKGYADPIHDTIKDTHNNYDAQVSKLLRSNHLASFMVASHNEDSVVNTVQQMQDIGIDRAAGGVYFGQLLGMCDHVSYTLGTNQYKVFKYVPYGPIHEVLPYLVRRAQENSGLMTGAKLEMNMLSTEIKRRMFG</sequence>
<evidence type="ECO:0000259" key="6">
    <source>
        <dbReference type="Pfam" id="PF01619"/>
    </source>
</evidence>
<dbReference type="FunFam" id="3.20.20.220:FF:000034">
    <property type="entry name" value="Proline dehydrogenase"/>
    <property type="match status" value="1"/>
</dbReference>
<dbReference type="EMBL" id="MBDO02000040">
    <property type="protein sequence ID" value="RLN66186.1"/>
    <property type="molecule type" value="Genomic_DNA"/>
</dbReference>
<comment type="catalytic activity">
    <reaction evidence="5">
        <text>L-proline + a quinone = (S)-1-pyrroline-5-carboxylate + a quinol + H(+)</text>
        <dbReference type="Rhea" id="RHEA:23784"/>
        <dbReference type="ChEBI" id="CHEBI:15378"/>
        <dbReference type="ChEBI" id="CHEBI:17388"/>
        <dbReference type="ChEBI" id="CHEBI:24646"/>
        <dbReference type="ChEBI" id="CHEBI:60039"/>
        <dbReference type="ChEBI" id="CHEBI:132124"/>
        <dbReference type="EC" id="1.5.5.2"/>
    </reaction>
</comment>
<feature type="domain" description="Proline dehydrogenase" evidence="6">
    <location>
        <begin position="243"/>
        <end position="570"/>
    </location>
</feature>
<dbReference type="InterPro" id="IPR002872">
    <property type="entry name" value="Proline_DH_dom"/>
</dbReference>
<dbReference type="Proteomes" id="UP000277300">
    <property type="component" value="Unassembled WGS sequence"/>
</dbReference>
<evidence type="ECO:0000256" key="5">
    <source>
        <dbReference type="RuleBase" id="RU364054"/>
    </source>
</evidence>
<dbReference type="InterPro" id="IPR029041">
    <property type="entry name" value="FAD-linked_oxidoreductase-like"/>
</dbReference>
<evidence type="ECO:0000256" key="2">
    <source>
        <dbReference type="ARBA" id="ARBA00012695"/>
    </source>
</evidence>
<evidence type="ECO:0000313" key="9">
    <source>
        <dbReference type="Proteomes" id="UP000277300"/>
    </source>
</evidence>
<evidence type="ECO:0000313" key="10">
    <source>
        <dbReference type="Proteomes" id="UP000284657"/>
    </source>
</evidence>
<comment type="similarity">
    <text evidence="1 5">Belongs to the proline oxidase family.</text>
</comment>
<organism evidence="8 9">
    <name type="scientific">Phytophthora kernoviae</name>
    <dbReference type="NCBI Taxonomy" id="325452"/>
    <lineage>
        <taxon>Eukaryota</taxon>
        <taxon>Sar</taxon>
        <taxon>Stramenopiles</taxon>
        <taxon>Oomycota</taxon>
        <taxon>Peronosporomycetes</taxon>
        <taxon>Peronosporales</taxon>
        <taxon>Peronosporaceae</taxon>
        <taxon>Phytophthora</taxon>
    </lineage>
</organism>
<dbReference type="Gene3D" id="1.10.238.10">
    <property type="entry name" value="EF-hand"/>
    <property type="match status" value="1"/>
</dbReference>
<keyword evidence="4 5" id="KW-0642">Proline metabolism</keyword>
<keyword evidence="3 5" id="KW-0560">Oxidoreductase</keyword>
<dbReference type="InterPro" id="IPR011992">
    <property type="entry name" value="EF-hand-dom_pair"/>
</dbReference>
<accession>A0A3F2RXL5</accession>
<keyword evidence="5" id="KW-0285">Flavoprotein</keyword>
<proteinExistence type="inferred from homology"/>
<dbReference type="GO" id="GO:0010133">
    <property type="term" value="P:L-proline catabolic process to L-glutamate"/>
    <property type="evidence" value="ECO:0007669"/>
    <property type="project" value="TreeGrafter"/>
</dbReference>
<evidence type="ECO:0000313" key="7">
    <source>
        <dbReference type="EMBL" id="RLN48308.1"/>
    </source>
</evidence>
<dbReference type="OrthoDB" id="5464at2759"/>
<dbReference type="GO" id="GO:0071949">
    <property type="term" value="F:FAD binding"/>
    <property type="evidence" value="ECO:0007669"/>
    <property type="project" value="TreeGrafter"/>
</dbReference>